<keyword evidence="2" id="KW-1185">Reference proteome</keyword>
<dbReference type="EMBL" id="CATQJA010001054">
    <property type="protein sequence ID" value="CAJ0565486.1"/>
    <property type="molecule type" value="Genomic_DNA"/>
</dbReference>
<accession>A0AA36CBR0</accession>
<evidence type="ECO:0000313" key="1">
    <source>
        <dbReference type="EMBL" id="CAJ0565486.1"/>
    </source>
</evidence>
<feature type="non-terminal residue" evidence="1">
    <location>
        <position position="171"/>
    </location>
</feature>
<name>A0AA36CBR0_9BILA</name>
<dbReference type="Proteomes" id="UP001177023">
    <property type="component" value="Unassembled WGS sequence"/>
</dbReference>
<protein>
    <submittedName>
        <fullName evidence="1">Uncharacterized protein</fullName>
    </submittedName>
</protein>
<evidence type="ECO:0000313" key="2">
    <source>
        <dbReference type="Proteomes" id="UP001177023"/>
    </source>
</evidence>
<dbReference type="AlphaFoldDB" id="A0AA36CBR0"/>
<reference evidence="1" key="1">
    <citation type="submission" date="2023-06" db="EMBL/GenBank/DDBJ databases">
        <authorList>
            <person name="Delattre M."/>
        </authorList>
    </citation>
    <scope>NUCLEOTIDE SEQUENCE</scope>
    <source>
        <strain evidence="1">AF72</strain>
    </source>
</reference>
<gene>
    <name evidence="1" type="ORF">MSPICULIGERA_LOCUS4126</name>
</gene>
<proteinExistence type="predicted"/>
<organism evidence="1 2">
    <name type="scientific">Mesorhabditis spiculigera</name>
    <dbReference type="NCBI Taxonomy" id="96644"/>
    <lineage>
        <taxon>Eukaryota</taxon>
        <taxon>Metazoa</taxon>
        <taxon>Ecdysozoa</taxon>
        <taxon>Nematoda</taxon>
        <taxon>Chromadorea</taxon>
        <taxon>Rhabditida</taxon>
        <taxon>Rhabditina</taxon>
        <taxon>Rhabditomorpha</taxon>
        <taxon>Rhabditoidea</taxon>
        <taxon>Rhabditidae</taxon>
        <taxon>Mesorhabditinae</taxon>
        <taxon>Mesorhabditis</taxon>
    </lineage>
</organism>
<comment type="caution">
    <text evidence="1">The sequence shown here is derived from an EMBL/GenBank/DDBJ whole genome shotgun (WGS) entry which is preliminary data.</text>
</comment>
<sequence length="171" mass="18568">MFWSKSVTTASALFYGYPVNVTGPSPTTVPTAMPTPVTLSGGSPSPAGLLGVDLAIVLDTSVTNSSYFKTMQAVITNAAANLAIYNDDTVPYGARLVLQTMAQTNRPNNFGDPWHIDFEYFEAQVGVLRPSSSQSVWQGPARKNRPLATMSSEHMRFLRRARSPTPIKLEN</sequence>